<evidence type="ECO:0000256" key="5">
    <source>
        <dbReference type="ARBA" id="ARBA00023136"/>
    </source>
</evidence>
<evidence type="ECO:0000259" key="8">
    <source>
        <dbReference type="Pfam" id="PF02687"/>
    </source>
</evidence>
<evidence type="ECO:0000256" key="7">
    <source>
        <dbReference type="SAM" id="Phobius"/>
    </source>
</evidence>
<dbReference type="GO" id="GO:0005886">
    <property type="term" value="C:plasma membrane"/>
    <property type="evidence" value="ECO:0007669"/>
    <property type="project" value="UniProtKB-SubCell"/>
</dbReference>
<dbReference type="Pfam" id="PF02687">
    <property type="entry name" value="FtsX"/>
    <property type="match status" value="1"/>
</dbReference>
<keyword evidence="2" id="KW-1003">Cell membrane</keyword>
<dbReference type="Pfam" id="PF12704">
    <property type="entry name" value="MacB_PCD"/>
    <property type="match status" value="1"/>
</dbReference>
<name>A0A1G5N0A2_AFIMA</name>
<dbReference type="GO" id="GO:0022857">
    <property type="term" value="F:transmembrane transporter activity"/>
    <property type="evidence" value="ECO:0007669"/>
    <property type="project" value="TreeGrafter"/>
</dbReference>
<dbReference type="OrthoDB" id="9770036at2"/>
<evidence type="ECO:0000256" key="4">
    <source>
        <dbReference type="ARBA" id="ARBA00022989"/>
    </source>
</evidence>
<evidence type="ECO:0000256" key="2">
    <source>
        <dbReference type="ARBA" id="ARBA00022475"/>
    </source>
</evidence>
<organism evidence="10 11">
    <name type="scientific">Afifella marina DSM 2698</name>
    <dbReference type="NCBI Taxonomy" id="1120955"/>
    <lineage>
        <taxon>Bacteria</taxon>
        <taxon>Pseudomonadati</taxon>
        <taxon>Pseudomonadota</taxon>
        <taxon>Alphaproteobacteria</taxon>
        <taxon>Hyphomicrobiales</taxon>
        <taxon>Afifellaceae</taxon>
        <taxon>Afifella</taxon>
    </lineage>
</organism>
<gene>
    <name evidence="10" type="ORF">SAMN03080610_01247</name>
</gene>
<dbReference type="InterPro" id="IPR025857">
    <property type="entry name" value="MacB_PCD"/>
</dbReference>
<feature type="transmembrane region" description="Helical" evidence="7">
    <location>
        <begin position="347"/>
        <end position="372"/>
    </location>
</feature>
<comment type="subcellular location">
    <subcellularLocation>
        <location evidence="1">Cell membrane</location>
        <topology evidence="1">Multi-pass membrane protein</topology>
    </subcellularLocation>
</comment>
<comment type="similarity">
    <text evidence="6">Belongs to the ABC-4 integral membrane protein family.</text>
</comment>
<keyword evidence="11" id="KW-1185">Reference proteome</keyword>
<sequence>MFTRLLQQSFRRDWRRKLLAIFTIVLATTLMTALASLSIDVGDKMAREMKAYGSNIKVVPKSDSIPLTIGGVNYNPLSGRDYLNEADLPKIKDIFWRNNITGLTPFLTLPVTLGSAEDDHVPLIGTYFHKLMPVEGFDNFFTGVTVTHPFWQVTGTWPEEDSLDQVLVGETLAERQGLKPGATLTLTSAEGKSRNVTVSGIVEASEEEAGGIVAPLALAQDLAGLSGKVGSVSVSALTIPENSLSRKARSDPSSLDAQQYDTWYCSAYVSAIVHQIEEALPNASARPIWQVADSEGVVIGKIQLLMAVVALAAFASSAMAISSLLNTSVMERSREIGLMKALGASEAAILSLFLGEAVIIGIIGGLIGAALGAGLSQIIGLTVFGATITFPGVVVLVVVIASILIALAGSVLPSRTIAALAPVETLYGRR</sequence>
<protein>
    <submittedName>
        <fullName evidence="10">Putative ABC transport system permease protein</fullName>
    </submittedName>
</protein>
<feature type="domain" description="ABC3 transporter permease C-terminal" evidence="8">
    <location>
        <begin position="308"/>
        <end position="420"/>
    </location>
</feature>
<evidence type="ECO:0000256" key="6">
    <source>
        <dbReference type="ARBA" id="ARBA00038076"/>
    </source>
</evidence>
<keyword evidence="4 7" id="KW-1133">Transmembrane helix</keyword>
<feature type="transmembrane region" description="Helical" evidence="7">
    <location>
        <begin position="378"/>
        <end position="407"/>
    </location>
</feature>
<keyword evidence="5 7" id="KW-0472">Membrane</keyword>
<dbReference type="EMBL" id="FMVW01000002">
    <property type="protein sequence ID" value="SCZ30338.1"/>
    <property type="molecule type" value="Genomic_DNA"/>
</dbReference>
<proteinExistence type="inferred from homology"/>
<dbReference type="InterPro" id="IPR050250">
    <property type="entry name" value="Macrolide_Exporter_MacB"/>
</dbReference>
<feature type="domain" description="MacB-like periplasmic core" evidence="9">
    <location>
        <begin position="18"/>
        <end position="223"/>
    </location>
</feature>
<keyword evidence="3 7" id="KW-0812">Transmembrane</keyword>
<evidence type="ECO:0000256" key="1">
    <source>
        <dbReference type="ARBA" id="ARBA00004651"/>
    </source>
</evidence>
<dbReference type="PANTHER" id="PTHR30572:SF4">
    <property type="entry name" value="ABC TRANSPORTER PERMEASE YTRF"/>
    <property type="match status" value="1"/>
</dbReference>
<dbReference type="Proteomes" id="UP000199347">
    <property type="component" value="Unassembled WGS sequence"/>
</dbReference>
<reference evidence="10 11" key="1">
    <citation type="submission" date="2016-10" db="EMBL/GenBank/DDBJ databases">
        <authorList>
            <person name="de Groot N.N."/>
        </authorList>
    </citation>
    <scope>NUCLEOTIDE SEQUENCE [LARGE SCALE GENOMIC DNA]</scope>
    <source>
        <strain evidence="10 11">DSM 2698</strain>
    </source>
</reference>
<evidence type="ECO:0000313" key="11">
    <source>
        <dbReference type="Proteomes" id="UP000199347"/>
    </source>
</evidence>
<dbReference type="InterPro" id="IPR003838">
    <property type="entry name" value="ABC3_permease_C"/>
</dbReference>
<dbReference type="STRING" id="1120955.SAMN03080610_01247"/>
<dbReference type="AlphaFoldDB" id="A0A1G5N0A2"/>
<evidence type="ECO:0000259" key="9">
    <source>
        <dbReference type="Pfam" id="PF12704"/>
    </source>
</evidence>
<accession>A0A1G5N0A2</accession>
<feature type="transmembrane region" description="Helical" evidence="7">
    <location>
        <begin position="304"/>
        <end position="326"/>
    </location>
</feature>
<evidence type="ECO:0000256" key="3">
    <source>
        <dbReference type="ARBA" id="ARBA00022692"/>
    </source>
</evidence>
<dbReference type="PANTHER" id="PTHR30572">
    <property type="entry name" value="MEMBRANE COMPONENT OF TRANSPORTER-RELATED"/>
    <property type="match status" value="1"/>
</dbReference>
<dbReference type="RefSeq" id="WP_092810652.1">
    <property type="nucleotide sequence ID" value="NZ_FMVW01000002.1"/>
</dbReference>
<evidence type="ECO:0000313" key="10">
    <source>
        <dbReference type="EMBL" id="SCZ30338.1"/>
    </source>
</evidence>